<name>A0AA36G069_9BILA</name>
<feature type="compositionally biased region" description="Basic residues" evidence="1">
    <location>
        <begin position="44"/>
        <end position="57"/>
    </location>
</feature>
<feature type="region of interest" description="Disordered" evidence="1">
    <location>
        <begin position="290"/>
        <end position="311"/>
    </location>
</feature>
<dbReference type="Proteomes" id="UP001177023">
    <property type="component" value="Unassembled WGS sequence"/>
</dbReference>
<evidence type="ECO:0000313" key="3">
    <source>
        <dbReference type="Proteomes" id="UP001177023"/>
    </source>
</evidence>
<feature type="compositionally biased region" description="Basic and acidic residues" evidence="1">
    <location>
        <begin position="21"/>
        <end position="43"/>
    </location>
</feature>
<sequence>MPRQDATRSGVIKKKYPVSVKRKDEPNKKKPGCKEGDKEDKPKRVYKKKRVRKPAKKNKPEWKESSKKETPKRFKQEDVKKPLKMDDLSAQKKPERQESNKKEAQKCEKKKEAEAQQSIIEERLSQLMHAGRTEMNRVMGDDGGFGLQEPTEIGITLPDRLPGSIQARLLRAQAASHKYANATITELYKVAADYGGTIRPLLAEDWVTKRQHSARLYGLLQKKLLTSTPRGQDHLACPPALEALVAYQKEEAKEHLDRVTKSDEALPNAYIQFQTPRALAGVHAGLWQPIQLDPMPPSQSSRPGAGRTARKRCSPMLLSEALPWVAATPSASVVDTQPQPASSHASHVPLPSPPLLRVSDRNVFEPFNQSQGIIDQTGWA</sequence>
<comment type="caution">
    <text evidence="2">The sequence shown here is derived from an EMBL/GenBank/DDBJ whole genome shotgun (WGS) entry which is preliminary data.</text>
</comment>
<reference evidence="2" key="1">
    <citation type="submission" date="2023-06" db="EMBL/GenBank/DDBJ databases">
        <authorList>
            <person name="Delattre M."/>
        </authorList>
    </citation>
    <scope>NUCLEOTIDE SEQUENCE</scope>
    <source>
        <strain evidence="2">AF72</strain>
    </source>
</reference>
<organism evidence="2 3">
    <name type="scientific">Mesorhabditis spiculigera</name>
    <dbReference type="NCBI Taxonomy" id="96644"/>
    <lineage>
        <taxon>Eukaryota</taxon>
        <taxon>Metazoa</taxon>
        <taxon>Ecdysozoa</taxon>
        <taxon>Nematoda</taxon>
        <taxon>Chromadorea</taxon>
        <taxon>Rhabditida</taxon>
        <taxon>Rhabditina</taxon>
        <taxon>Rhabditomorpha</taxon>
        <taxon>Rhabditoidea</taxon>
        <taxon>Rhabditidae</taxon>
        <taxon>Mesorhabditinae</taxon>
        <taxon>Mesorhabditis</taxon>
    </lineage>
</organism>
<feature type="non-terminal residue" evidence="2">
    <location>
        <position position="380"/>
    </location>
</feature>
<feature type="region of interest" description="Disordered" evidence="1">
    <location>
        <begin position="333"/>
        <end position="354"/>
    </location>
</feature>
<dbReference type="AlphaFoldDB" id="A0AA36G069"/>
<feature type="region of interest" description="Disordered" evidence="1">
    <location>
        <begin position="1"/>
        <end position="115"/>
    </location>
</feature>
<evidence type="ECO:0000256" key="1">
    <source>
        <dbReference type="SAM" id="MobiDB-lite"/>
    </source>
</evidence>
<evidence type="ECO:0000313" key="2">
    <source>
        <dbReference type="EMBL" id="CAJ0571149.1"/>
    </source>
</evidence>
<feature type="compositionally biased region" description="Low complexity" evidence="1">
    <location>
        <begin position="340"/>
        <end position="349"/>
    </location>
</feature>
<keyword evidence="3" id="KW-1185">Reference proteome</keyword>
<accession>A0AA36G069</accession>
<feature type="compositionally biased region" description="Basic and acidic residues" evidence="1">
    <location>
        <begin position="58"/>
        <end position="115"/>
    </location>
</feature>
<gene>
    <name evidence="2" type="ORF">MSPICULIGERA_LOCUS9572</name>
</gene>
<proteinExistence type="predicted"/>
<protein>
    <submittedName>
        <fullName evidence="2">Uncharacterized protein</fullName>
    </submittedName>
</protein>
<dbReference type="EMBL" id="CATQJA010002542">
    <property type="protein sequence ID" value="CAJ0571149.1"/>
    <property type="molecule type" value="Genomic_DNA"/>
</dbReference>